<evidence type="ECO:0000256" key="4">
    <source>
        <dbReference type="PROSITE-ProRule" id="PRU00335"/>
    </source>
</evidence>
<evidence type="ECO:0000313" key="6">
    <source>
        <dbReference type="EMBL" id="MBA9087835.1"/>
    </source>
</evidence>
<sequence length="189" mass="20911">MSSKNDSRQNILSVATRLFHLQGYHATGLNQILKESGAPKGSLYYHFPNGKEQLAIEAVKRMDALIKSDIVSSLEKYENAIEAIQIYIQKIAADFTNDEKLECVPIGILVAETAQISESIRETCKAAVEGWEELYCSKLIGDGFEPDLAKKLGITINSMIEGAVTRSLINKDSQPLQQLAECIPVLLKR</sequence>
<dbReference type="SUPFAM" id="SSF48498">
    <property type="entry name" value="Tetracyclin repressor-like, C-terminal domain"/>
    <property type="match status" value="1"/>
</dbReference>
<feature type="DNA-binding region" description="H-T-H motif" evidence="4">
    <location>
        <begin position="28"/>
        <end position="47"/>
    </location>
</feature>
<name>A0A7W3SX99_9BACL</name>
<evidence type="ECO:0000256" key="3">
    <source>
        <dbReference type="ARBA" id="ARBA00023163"/>
    </source>
</evidence>
<dbReference type="PRINTS" id="PR00455">
    <property type="entry name" value="HTHTETR"/>
</dbReference>
<dbReference type="PANTHER" id="PTHR47506">
    <property type="entry name" value="TRANSCRIPTIONAL REGULATORY PROTEIN"/>
    <property type="match status" value="1"/>
</dbReference>
<feature type="domain" description="HTH tetR-type" evidence="5">
    <location>
        <begin position="5"/>
        <end position="65"/>
    </location>
</feature>
<dbReference type="Gene3D" id="1.10.357.10">
    <property type="entry name" value="Tetracycline Repressor, domain 2"/>
    <property type="match status" value="1"/>
</dbReference>
<dbReference type="InterPro" id="IPR001647">
    <property type="entry name" value="HTH_TetR"/>
</dbReference>
<keyword evidence="3" id="KW-0804">Transcription</keyword>
<gene>
    <name evidence="6" type="ORF">FHR92_004328</name>
</gene>
<evidence type="ECO:0000256" key="2">
    <source>
        <dbReference type="ARBA" id="ARBA00023125"/>
    </source>
</evidence>
<dbReference type="PROSITE" id="PS50977">
    <property type="entry name" value="HTH_TETR_2"/>
    <property type="match status" value="1"/>
</dbReference>
<dbReference type="InterPro" id="IPR036271">
    <property type="entry name" value="Tet_transcr_reg_TetR-rel_C_sf"/>
</dbReference>
<comment type="caution">
    <text evidence="6">The sequence shown here is derived from an EMBL/GenBank/DDBJ whole genome shotgun (WGS) entry which is preliminary data.</text>
</comment>
<dbReference type="InterPro" id="IPR009057">
    <property type="entry name" value="Homeodomain-like_sf"/>
</dbReference>
<dbReference type="SUPFAM" id="SSF46689">
    <property type="entry name" value="Homeodomain-like"/>
    <property type="match status" value="1"/>
</dbReference>
<accession>A0A7W3SX99</accession>
<keyword evidence="7" id="KW-1185">Reference proteome</keyword>
<dbReference type="EMBL" id="JACJIP010000036">
    <property type="protein sequence ID" value="MBA9087835.1"/>
    <property type="molecule type" value="Genomic_DNA"/>
</dbReference>
<dbReference type="RefSeq" id="WP_182539021.1">
    <property type="nucleotide sequence ID" value="NZ_JACJIP010000036.1"/>
</dbReference>
<protein>
    <submittedName>
        <fullName evidence="6">TetR/AcrR family transcriptional repressor of lmrAB and yxaGH operons</fullName>
    </submittedName>
</protein>
<proteinExistence type="predicted"/>
<dbReference type="PANTHER" id="PTHR47506:SF3">
    <property type="entry name" value="HTH-TYPE TRANSCRIPTIONAL REGULATOR LMRA"/>
    <property type="match status" value="1"/>
</dbReference>
<dbReference type="InterPro" id="IPR054156">
    <property type="entry name" value="YxaF_TetR_C"/>
</dbReference>
<evidence type="ECO:0000256" key="1">
    <source>
        <dbReference type="ARBA" id="ARBA00023015"/>
    </source>
</evidence>
<keyword evidence="2 4" id="KW-0238">DNA-binding</keyword>
<dbReference type="Pfam" id="PF21993">
    <property type="entry name" value="TetR_C_13_2"/>
    <property type="match status" value="1"/>
</dbReference>
<evidence type="ECO:0000313" key="7">
    <source>
        <dbReference type="Proteomes" id="UP000567067"/>
    </source>
</evidence>
<keyword evidence="1" id="KW-0805">Transcription regulation</keyword>
<reference evidence="6 7" key="1">
    <citation type="submission" date="2020-08" db="EMBL/GenBank/DDBJ databases">
        <title>Genomic Encyclopedia of Type Strains, Phase III (KMG-III): the genomes of soil and plant-associated and newly described type strains.</title>
        <authorList>
            <person name="Whitman W."/>
        </authorList>
    </citation>
    <scope>NUCLEOTIDE SEQUENCE [LARGE SCALE GENOMIC DNA]</scope>
    <source>
        <strain evidence="6 7">CECT 8693</strain>
    </source>
</reference>
<dbReference type="AlphaFoldDB" id="A0A7W3SX99"/>
<dbReference type="GO" id="GO:0003677">
    <property type="term" value="F:DNA binding"/>
    <property type="evidence" value="ECO:0007669"/>
    <property type="project" value="UniProtKB-UniRule"/>
</dbReference>
<dbReference type="Pfam" id="PF00440">
    <property type="entry name" value="TetR_N"/>
    <property type="match status" value="1"/>
</dbReference>
<evidence type="ECO:0000259" key="5">
    <source>
        <dbReference type="PROSITE" id="PS50977"/>
    </source>
</evidence>
<organism evidence="6 7">
    <name type="scientific">Fontibacillus solani</name>
    <dbReference type="NCBI Taxonomy" id="1572857"/>
    <lineage>
        <taxon>Bacteria</taxon>
        <taxon>Bacillati</taxon>
        <taxon>Bacillota</taxon>
        <taxon>Bacilli</taxon>
        <taxon>Bacillales</taxon>
        <taxon>Paenibacillaceae</taxon>
        <taxon>Fontibacillus</taxon>
    </lineage>
</organism>
<dbReference type="Proteomes" id="UP000567067">
    <property type="component" value="Unassembled WGS sequence"/>
</dbReference>